<protein>
    <recommendedName>
        <fullName evidence="11">Glutathione hydrolase proenzyme</fullName>
        <ecNumber evidence="11">2.3.2.2</ecNumber>
        <ecNumber evidence="11">3.4.19.13</ecNumber>
    </recommendedName>
    <component>
        <recommendedName>
            <fullName evidence="11">Glutathione hydrolase large chain</fullName>
        </recommendedName>
    </component>
    <component>
        <recommendedName>
            <fullName evidence="11">Glutathione hydrolase small chain</fullName>
        </recommendedName>
    </component>
</protein>
<name>A0A917MI27_9HYPH</name>
<sequence length="601" mass="63180">MRALTLWRTMAAKKPPEDLPMRVKLAVLAVLFSSAASLAQTAPPAQAPAPEGATGRAVRTTQEATRYMVAAANPLAAEAGREMLRAGGSAVDAAIAVQLVLNLVEPQSSGIGGGAFMVHWDQKNNRVLTLDGREIAPAAATPDRFMGPDGKPMKFYDAVVGGRSVGVPGTPRLLAEAHKRWGKLPWPKLFEPAIRLAEGGFAVSPRLNGLLGQEKFLAANPAARALFYDQDGKPLAVGTTLKNPAFAQTLHTLADKGVEAFYAGPIADDIVATVKGHPSNPGDMTLSDLAGYAVKEREPVCGNYRVYRLCGMGPPSSGAVAVQQMLGVLEGQPMARLRGAEAAHWFAEAGRLAFADRALYLGDPAFVSVPVEGLIDPAYVKSRAALANPDRSMGKAKAGEPPMRKTDLLLAPSDGIEHGTSHISVVDADMNAVSMTTTIEDGFGSRLLTKGGFLLNNELTDFNFAPMEDGKPVANRVEAGKRPRSSMAPTIVFDAFGRLYAVTGSPGGSQIIGFVGKTLVGLLDWKLDPQVAVDLPNMGSRNGPTELEAGTEAEAWKPALEAKGHEVKLIEMTSGIQAIVLTPGGFLGGADSRREGVAIGD</sequence>
<keyword evidence="6 11" id="KW-0865">Zymogen</keyword>
<comment type="PTM">
    <text evidence="11">Cleaved by autocatalysis into a large and a small subunit.</text>
</comment>
<dbReference type="EC" id="3.4.19.13" evidence="11"/>
<dbReference type="InterPro" id="IPR043137">
    <property type="entry name" value="GGT_ssub_C"/>
</dbReference>
<keyword evidence="5 11" id="KW-0378">Hydrolase</keyword>
<dbReference type="PRINTS" id="PR01210">
    <property type="entry name" value="GGTRANSPTASE"/>
</dbReference>
<comment type="similarity">
    <text evidence="3 11">Belongs to the gamma-glutamyltransferase family.</text>
</comment>
<dbReference type="Pfam" id="PF01019">
    <property type="entry name" value="G_glu_transpept"/>
    <property type="match status" value="1"/>
</dbReference>
<keyword evidence="14" id="KW-1185">Reference proteome</keyword>
<proteinExistence type="inferred from homology"/>
<keyword evidence="12" id="KW-0732">Signal</keyword>
<feature type="binding site" evidence="10">
    <location>
        <begin position="485"/>
        <end position="486"/>
    </location>
    <ligand>
        <name>L-glutamate</name>
        <dbReference type="ChEBI" id="CHEBI:29985"/>
    </ligand>
</feature>
<evidence type="ECO:0000256" key="3">
    <source>
        <dbReference type="ARBA" id="ARBA00009381"/>
    </source>
</evidence>
<comment type="catalytic activity">
    <reaction evidence="8 11">
        <text>an N-terminal (5-L-glutamyl)-[peptide] + an alpha-amino acid = 5-L-glutamyl amino acid + an N-terminal L-alpha-aminoacyl-[peptide]</text>
        <dbReference type="Rhea" id="RHEA:23904"/>
        <dbReference type="Rhea" id="RHEA-COMP:9780"/>
        <dbReference type="Rhea" id="RHEA-COMP:9795"/>
        <dbReference type="ChEBI" id="CHEBI:77644"/>
        <dbReference type="ChEBI" id="CHEBI:78597"/>
        <dbReference type="ChEBI" id="CHEBI:78599"/>
        <dbReference type="ChEBI" id="CHEBI:78608"/>
        <dbReference type="EC" id="2.3.2.2"/>
    </reaction>
</comment>
<feature type="binding site" evidence="10">
    <location>
        <position position="133"/>
    </location>
    <ligand>
        <name>L-glutamate</name>
        <dbReference type="ChEBI" id="CHEBI:29985"/>
    </ligand>
</feature>
<evidence type="ECO:0000256" key="7">
    <source>
        <dbReference type="ARBA" id="ARBA00023315"/>
    </source>
</evidence>
<gene>
    <name evidence="13" type="primary">ggt</name>
    <name evidence="13" type="ORF">GCM10007036_03670</name>
</gene>
<dbReference type="Gene3D" id="3.60.20.40">
    <property type="match status" value="1"/>
</dbReference>
<comment type="catalytic activity">
    <reaction evidence="2 11">
        <text>glutathione + H2O = L-cysteinylglycine + L-glutamate</text>
        <dbReference type="Rhea" id="RHEA:28807"/>
        <dbReference type="ChEBI" id="CHEBI:15377"/>
        <dbReference type="ChEBI" id="CHEBI:29985"/>
        <dbReference type="ChEBI" id="CHEBI:57925"/>
        <dbReference type="ChEBI" id="CHEBI:61694"/>
        <dbReference type="EC" id="3.4.19.13"/>
    </reaction>
</comment>
<evidence type="ECO:0000256" key="8">
    <source>
        <dbReference type="ARBA" id="ARBA00047417"/>
    </source>
</evidence>
<dbReference type="GO" id="GO:0103068">
    <property type="term" value="F:leukotriene C4 gamma-glutamyl transferase activity"/>
    <property type="evidence" value="ECO:0007669"/>
    <property type="project" value="UniProtKB-EC"/>
</dbReference>
<dbReference type="Gene3D" id="1.10.246.130">
    <property type="match status" value="1"/>
</dbReference>
<dbReference type="Proteomes" id="UP000603912">
    <property type="component" value="Unassembled WGS sequence"/>
</dbReference>
<dbReference type="GO" id="GO:0006750">
    <property type="term" value="P:glutathione biosynthetic process"/>
    <property type="evidence" value="ECO:0007669"/>
    <property type="project" value="UniProtKB-KW"/>
</dbReference>
<dbReference type="EC" id="2.3.2.2" evidence="11"/>
<feature type="binding site" evidence="10">
    <location>
        <position position="461"/>
    </location>
    <ligand>
        <name>L-glutamate</name>
        <dbReference type="ChEBI" id="CHEBI:29985"/>
    </ligand>
</feature>
<reference evidence="13" key="2">
    <citation type="submission" date="2020-09" db="EMBL/GenBank/DDBJ databases">
        <authorList>
            <person name="Sun Q."/>
            <person name="Zhou Y."/>
        </authorList>
    </citation>
    <scope>NUCLEOTIDE SEQUENCE</scope>
    <source>
        <strain evidence="13">CGMCC 1.12214</strain>
    </source>
</reference>
<evidence type="ECO:0000256" key="9">
    <source>
        <dbReference type="PIRSR" id="PIRSR600101-1"/>
    </source>
</evidence>
<evidence type="ECO:0000256" key="2">
    <source>
        <dbReference type="ARBA" id="ARBA00001089"/>
    </source>
</evidence>
<dbReference type="InterPro" id="IPR043138">
    <property type="entry name" value="GGT_lsub"/>
</dbReference>
<feature type="signal peptide" evidence="12">
    <location>
        <begin position="1"/>
        <end position="39"/>
    </location>
</feature>
<feature type="active site" description="Nucleophile" evidence="9">
    <location>
        <position position="420"/>
    </location>
</feature>
<dbReference type="NCBIfam" id="TIGR00066">
    <property type="entry name" value="g_glut_trans"/>
    <property type="match status" value="1"/>
</dbReference>
<dbReference type="PANTHER" id="PTHR43199:SF1">
    <property type="entry name" value="GLUTATHIONE HYDROLASE PROENZYME"/>
    <property type="match status" value="1"/>
</dbReference>
<dbReference type="SUPFAM" id="SSF56235">
    <property type="entry name" value="N-terminal nucleophile aminohydrolases (Ntn hydrolases)"/>
    <property type="match status" value="1"/>
</dbReference>
<evidence type="ECO:0000256" key="12">
    <source>
        <dbReference type="SAM" id="SignalP"/>
    </source>
</evidence>
<comment type="subunit">
    <text evidence="11">This enzyme consists of two polypeptide chains, which are synthesized in precursor form from a single polypeptide.</text>
</comment>
<evidence type="ECO:0000256" key="11">
    <source>
        <dbReference type="RuleBase" id="RU368036"/>
    </source>
</evidence>
<keyword evidence="7 11" id="KW-0012">Acyltransferase</keyword>
<keyword evidence="11" id="KW-0317">Glutathione biosynthesis</keyword>
<evidence type="ECO:0000256" key="5">
    <source>
        <dbReference type="ARBA" id="ARBA00022801"/>
    </source>
</evidence>
<dbReference type="InterPro" id="IPR029055">
    <property type="entry name" value="Ntn_hydrolases_N"/>
</dbReference>
<reference evidence="13" key="1">
    <citation type="journal article" date="2014" name="Int. J. Syst. Evol. Microbiol.">
        <title>Complete genome sequence of Corynebacterium casei LMG S-19264T (=DSM 44701T), isolated from a smear-ripened cheese.</title>
        <authorList>
            <consortium name="US DOE Joint Genome Institute (JGI-PGF)"/>
            <person name="Walter F."/>
            <person name="Albersmeier A."/>
            <person name="Kalinowski J."/>
            <person name="Ruckert C."/>
        </authorList>
    </citation>
    <scope>NUCLEOTIDE SEQUENCE</scope>
    <source>
        <strain evidence="13">CGMCC 1.12214</strain>
    </source>
</reference>
<comment type="caution">
    <text evidence="13">The sequence shown here is derived from an EMBL/GenBank/DDBJ whole genome shotgun (WGS) entry which is preliminary data.</text>
</comment>
<evidence type="ECO:0000256" key="1">
    <source>
        <dbReference type="ARBA" id="ARBA00001049"/>
    </source>
</evidence>
<evidence type="ECO:0000256" key="6">
    <source>
        <dbReference type="ARBA" id="ARBA00023145"/>
    </source>
</evidence>
<dbReference type="PANTHER" id="PTHR43199">
    <property type="entry name" value="GLUTATHIONE HYDROLASE"/>
    <property type="match status" value="1"/>
</dbReference>
<evidence type="ECO:0000256" key="10">
    <source>
        <dbReference type="PIRSR" id="PIRSR600101-2"/>
    </source>
</evidence>
<accession>A0A917MI27</accession>
<dbReference type="InterPro" id="IPR051792">
    <property type="entry name" value="GGT_bact"/>
</dbReference>
<comment type="pathway">
    <text evidence="11">Sulfur metabolism; glutathione metabolism.</text>
</comment>
<organism evidence="13 14">
    <name type="scientific">Alsobacter metallidurans</name>
    <dbReference type="NCBI Taxonomy" id="340221"/>
    <lineage>
        <taxon>Bacteria</taxon>
        <taxon>Pseudomonadati</taxon>
        <taxon>Pseudomonadota</taxon>
        <taxon>Alphaproteobacteria</taxon>
        <taxon>Hyphomicrobiales</taxon>
        <taxon>Alsobacteraceae</taxon>
        <taxon>Alsobacter</taxon>
    </lineage>
</organism>
<comment type="catalytic activity">
    <reaction evidence="1 11">
        <text>an S-substituted glutathione + H2O = an S-substituted L-cysteinylglycine + L-glutamate</text>
        <dbReference type="Rhea" id="RHEA:59468"/>
        <dbReference type="ChEBI" id="CHEBI:15377"/>
        <dbReference type="ChEBI" id="CHEBI:29985"/>
        <dbReference type="ChEBI" id="CHEBI:90779"/>
        <dbReference type="ChEBI" id="CHEBI:143103"/>
        <dbReference type="EC" id="3.4.19.13"/>
    </reaction>
</comment>
<dbReference type="EMBL" id="BMES01000001">
    <property type="protein sequence ID" value="GGH08278.1"/>
    <property type="molecule type" value="Genomic_DNA"/>
</dbReference>
<dbReference type="GO" id="GO:0036374">
    <property type="term" value="F:glutathione hydrolase activity"/>
    <property type="evidence" value="ECO:0007669"/>
    <property type="project" value="UniProtKB-UniRule"/>
</dbReference>
<feature type="binding site" evidence="10">
    <location>
        <position position="508"/>
    </location>
    <ligand>
        <name>L-glutamate</name>
        <dbReference type="ChEBI" id="CHEBI:29985"/>
    </ligand>
</feature>
<evidence type="ECO:0000313" key="13">
    <source>
        <dbReference type="EMBL" id="GGH08278.1"/>
    </source>
</evidence>
<dbReference type="AlphaFoldDB" id="A0A917MI27"/>
<dbReference type="InterPro" id="IPR000101">
    <property type="entry name" value="GGT_peptidase"/>
</dbReference>
<evidence type="ECO:0000313" key="14">
    <source>
        <dbReference type="Proteomes" id="UP000603912"/>
    </source>
</evidence>
<keyword evidence="4 11" id="KW-0808">Transferase</keyword>
<dbReference type="GO" id="GO:0006751">
    <property type="term" value="P:glutathione catabolic process"/>
    <property type="evidence" value="ECO:0007669"/>
    <property type="project" value="UniProtKB-UniRule"/>
</dbReference>
<evidence type="ECO:0000256" key="4">
    <source>
        <dbReference type="ARBA" id="ARBA00022679"/>
    </source>
</evidence>
<feature type="chain" id="PRO_5037160327" description="Glutathione hydrolase proenzyme" evidence="12">
    <location>
        <begin position="40"/>
        <end position="601"/>
    </location>
</feature>